<dbReference type="EMBL" id="PJQY01000144">
    <property type="protein sequence ID" value="PQQ17537.1"/>
    <property type="molecule type" value="Genomic_DNA"/>
</dbReference>
<reference evidence="1 2" key="1">
    <citation type="submission" date="2018-02" db="EMBL/GenBank/DDBJ databases">
        <title>Draft genome of wild Prunus yedoensis var. nudiflora.</title>
        <authorList>
            <person name="Baek S."/>
            <person name="Kim J.-H."/>
            <person name="Choi K."/>
            <person name="Kim G.-B."/>
            <person name="Cho A."/>
            <person name="Jang H."/>
            <person name="Shin C.-H."/>
            <person name="Yu H.-J."/>
            <person name="Mun J.-H."/>
        </authorList>
    </citation>
    <scope>NUCLEOTIDE SEQUENCE [LARGE SCALE GENOMIC DNA]</scope>
    <source>
        <strain evidence="2">cv. Jeju island</strain>
        <tissue evidence="1">Leaf</tissue>
    </source>
</reference>
<keyword evidence="2" id="KW-1185">Reference proteome</keyword>
<accession>A0A314ZHB9</accession>
<comment type="caution">
    <text evidence="1">The sequence shown here is derived from an EMBL/GenBank/DDBJ whole genome shotgun (WGS) entry which is preliminary data.</text>
</comment>
<gene>
    <name evidence="1" type="ORF">Pyn_26188</name>
</gene>
<evidence type="ECO:0000313" key="2">
    <source>
        <dbReference type="Proteomes" id="UP000250321"/>
    </source>
</evidence>
<evidence type="ECO:0000313" key="1">
    <source>
        <dbReference type="EMBL" id="PQQ17537.1"/>
    </source>
</evidence>
<protein>
    <submittedName>
        <fullName evidence="1">Uncharacterized protein</fullName>
    </submittedName>
</protein>
<dbReference type="Proteomes" id="UP000250321">
    <property type="component" value="Unassembled WGS sequence"/>
</dbReference>
<dbReference type="AlphaFoldDB" id="A0A314ZHB9"/>
<organism evidence="1 2">
    <name type="scientific">Prunus yedoensis var. nudiflora</name>
    <dbReference type="NCBI Taxonomy" id="2094558"/>
    <lineage>
        <taxon>Eukaryota</taxon>
        <taxon>Viridiplantae</taxon>
        <taxon>Streptophyta</taxon>
        <taxon>Embryophyta</taxon>
        <taxon>Tracheophyta</taxon>
        <taxon>Spermatophyta</taxon>
        <taxon>Magnoliopsida</taxon>
        <taxon>eudicotyledons</taxon>
        <taxon>Gunneridae</taxon>
        <taxon>Pentapetalae</taxon>
        <taxon>rosids</taxon>
        <taxon>fabids</taxon>
        <taxon>Rosales</taxon>
        <taxon>Rosaceae</taxon>
        <taxon>Amygdaloideae</taxon>
        <taxon>Amygdaleae</taxon>
        <taxon>Prunus</taxon>
    </lineage>
</organism>
<proteinExistence type="predicted"/>
<sequence length="159" mass="17786">MEFEARDFFDEAIQGYEAVVAEVAASEFVVVCSTTQLNLLIKIVVRIPTVTASKLYSALRNDIRSGNSNPKRIQTWSSKQEIFLMAIQGYEAMVAEVAASEFVVVASTTQLNLLIKIDNEQNWNIAGRLIDFGDMAGEKQKVKMVERATQTGFVEYLRP</sequence>
<name>A0A314ZHB9_PRUYE</name>